<evidence type="ECO:0000256" key="11">
    <source>
        <dbReference type="HAMAP-Rule" id="MF_00303"/>
    </source>
</evidence>
<dbReference type="Gene3D" id="3.10.50.40">
    <property type="match status" value="1"/>
</dbReference>
<keyword evidence="11" id="KW-0963">Cytoplasm</keyword>
<keyword evidence="7 11" id="KW-0143">Chaperone</keyword>
<dbReference type="GO" id="GO:0005737">
    <property type="term" value="C:cytoplasm"/>
    <property type="evidence" value="ECO:0007669"/>
    <property type="project" value="UniProtKB-SubCell"/>
</dbReference>
<dbReference type="SUPFAM" id="SSF109998">
    <property type="entry name" value="Triger factor/SurA peptide-binding domain-like"/>
    <property type="match status" value="1"/>
</dbReference>
<evidence type="ECO:0000256" key="2">
    <source>
        <dbReference type="ARBA" id="ARBA00005464"/>
    </source>
</evidence>
<feature type="domain" description="PPIase FKBP-type" evidence="13">
    <location>
        <begin position="157"/>
        <end position="214"/>
    </location>
</feature>
<dbReference type="InterPro" id="IPR027304">
    <property type="entry name" value="Trigger_fact/SurA_dom_sf"/>
</dbReference>
<evidence type="ECO:0000256" key="5">
    <source>
        <dbReference type="ARBA" id="ARBA00022618"/>
    </source>
</evidence>
<evidence type="ECO:0000256" key="8">
    <source>
        <dbReference type="ARBA" id="ARBA00023235"/>
    </source>
</evidence>
<keyword evidence="6 11" id="KW-0697">Rotamase</keyword>
<dbReference type="InterPro" id="IPR036611">
    <property type="entry name" value="Trigger_fac_ribosome-bd_sf"/>
</dbReference>
<dbReference type="PIRSF" id="PIRSF003095">
    <property type="entry name" value="Trigger_factor"/>
    <property type="match status" value="1"/>
</dbReference>
<dbReference type="Pfam" id="PF05698">
    <property type="entry name" value="Trigger_C"/>
    <property type="match status" value="1"/>
</dbReference>
<dbReference type="InterPro" id="IPR046357">
    <property type="entry name" value="PPIase_dom_sf"/>
</dbReference>
<keyword evidence="17" id="KW-1185">Reference proteome</keyword>
<dbReference type="InterPro" id="IPR037041">
    <property type="entry name" value="Trigger_fac_C_sf"/>
</dbReference>
<sequence length="490" mass="53220">MPSTVEQLSPTRVKITVEVPFKDLKPSLDKAYADIARTINVPGFRRGKVPPMVIDQRFGRGVVIQEAFNDSWSRFYGEAVTANQLTPLAQPEVEVTKLEDGDLIEFTAEVDVRPEFEVPDPAGISVQVDTLEVADGIVDDQLEVLRRRFGSRTTAERPAADGDIVTLSLVASENGEALPDATAEDIEYTVGSGQMLDGLDEAVTGLSVGESAAFRSKLVGGPLKDEDADIEVTVTKVQAQELPELDDDFAQEASEFDTLEELRASITTMATNAARLEQATQARDAVLEALVDAIDVAVPENLLAGELDGRRQQITNQLAQAGLTLEQYLTDSEDSTQTEDEFWADVERRSTQSLKAQMVLDKVAESSEIGVDQNDLTQHILRKAQAEGTAPQQIAEHLQEHPHHIEEYMVEIRRGKALASVVEAATVTDGNGERLDLTQIREDGSLGTPEGDLQDEAVAAAVTADVQDEGQQDAETEGQQDGDEDEGRQA</sequence>
<organism evidence="16 17">
    <name type="scientific">Microlunatus antarcticus</name>
    <dbReference type="NCBI Taxonomy" id="53388"/>
    <lineage>
        <taxon>Bacteria</taxon>
        <taxon>Bacillati</taxon>
        <taxon>Actinomycetota</taxon>
        <taxon>Actinomycetes</taxon>
        <taxon>Propionibacteriales</taxon>
        <taxon>Propionibacteriaceae</taxon>
        <taxon>Microlunatus</taxon>
    </lineage>
</organism>
<dbReference type="HAMAP" id="MF_00303">
    <property type="entry name" value="Trigger_factor_Tig"/>
    <property type="match status" value="1"/>
</dbReference>
<feature type="compositionally biased region" description="Acidic residues" evidence="12">
    <location>
        <begin position="466"/>
        <end position="490"/>
    </location>
</feature>
<comment type="subcellular location">
    <subcellularLocation>
        <location evidence="11">Cytoplasm</location>
    </subcellularLocation>
    <text evidence="11">About half TF is bound to the ribosome near the polypeptide exit tunnel while the other half is free in the cytoplasm.</text>
</comment>
<dbReference type="InterPro" id="IPR008881">
    <property type="entry name" value="Trigger_fac_ribosome-bd_bac"/>
</dbReference>
<dbReference type="SUPFAM" id="SSF102735">
    <property type="entry name" value="Trigger factor ribosome-binding domain"/>
    <property type="match status" value="1"/>
</dbReference>
<dbReference type="GO" id="GO:0003755">
    <property type="term" value="F:peptidyl-prolyl cis-trans isomerase activity"/>
    <property type="evidence" value="ECO:0007669"/>
    <property type="project" value="UniProtKB-UniRule"/>
</dbReference>
<accession>A0A7W5P5Y3</accession>
<dbReference type="Gene3D" id="3.30.70.1050">
    <property type="entry name" value="Trigger factor ribosome-binding domain"/>
    <property type="match status" value="1"/>
</dbReference>
<comment type="function">
    <text evidence="11">Involved in protein export. Acts as a chaperone by maintaining the newly synthesized protein in an open conformation. Functions as a peptidyl-prolyl cis-trans isomerase.</text>
</comment>
<comment type="catalytic activity">
    <reaction evidence="1 11">
        <text>[protein]-peptidylproline (omega=180) = [protein]-peptidylproline (omega=0)</text>
        <dbReference type="Rhea" id="RHEA:16237"/>
        <dbReference type="Rhea" id="RHEA-COMP:10747"/>
        <dbReference type="Rhea" id="RHEA-COMP:10748"/>
        <dbReference type="ChEBI" id="CHEBI:83833"/>
        <dbReference type="ChEBI" id="CHEBI:83834"/>
        <dbReference type="EC" id="5.2.1.8"/>
    </reaction>
</comment>
<evidence type="ECO:0000256" key="3">
    <source>
        <dbReference type="ARBA" id="ARBA00013194"/>
    </source>
</evidence>
<evidence type="ECO:0000256" key="10">
    <source>
        <dbReference type="ARBA" id="ARBA00029986"/>
    </source>
</evidence>
<gene>
    <name evidence="11" type="primary">tig</name>
    <name evidence="16" type="ORF">FHX39_000898</name>
</gene>
<evidence type="ECO:0000256" key="9">
    <source>
        <dbReference type="ARBA" id="ARBA00023306"/>
    </source>
</evidence>
<dbReference type="GO" id="GO:0043335">
    <property type="term" value="P:protein unfolding"/>
    <property type="evidence" value="ECO:0007669"/>
    <property type="project" value="TreeGrafter"/>
</dbReference>
<evidence type="ECO:0000259" key="13">
    <source>
        <dbReference type="Pfam" id="PF00254"/>
    </source>
</evidence>
<dbReference type="SUPFAM" id="SSF54534">
    <property type="entry name" value="FKBP-like"/>
    <property type="match status" value="1"/>
</dbReference>
<dbReference type="EMBL" id="JACHZG010000001">
    <property type="protein sequence ID" value="MBB3325954.1"/>
    <property type="molecule type" value="Genomic_DNA"/>
</dbReference>
<evidence type="ECO:0000313" key="16">
    <source>
        <dbReference type="EMBL" id="MBB3325954.1"/>
    </source>
</evidence>
<name>A0A7W5P5Y3_9ACTN</name>
<feature type="domain" description="Trigger factor ribosome-binding bacterial" evidence="14">
    <location>
        <begin position="1"/>
        <end position="144"/>
    </location>
</feature>
<reference evidence="16 17" key="1">
    <citation type="submission" date="2020-08" db="EMBL/GenBank/DDBJ databases">
        <title>Sequencing the genomes of 1000 actinobacteria strains.</title>
        <authorList>
            <person name="Klenk H.-P."/>
        </authorList>
    </citation>
    <scope>NUCLEOTIDE SEQUENCE [LARGE SCALE GENOMIC DNA]</scope>
    <source>
        <strain evidence="16 17">DSM 11053</strain>
    </source>
</reference>
<dbReference type="GO" id="GO:0051083">
    <property type="term" value="P:'de novo' cotranslational protein folding"/>
    <property type="evidence" value="ECO:0007669"/>
    <property type="project" value="TreeGrafter"/>
</dbReference>
<comment type="caution">
    <text evidence="16">The sequence shown here is derived from an EMBL/GenBank/DDBJ whole genome shotgun (WGS) entry which is preliminary data.</text>
</comment>
<dbReference type="InterPro" id="IPR008880">
    <property type="entry name" value="Trigger_fac_C"/>
</dbReference>
<dbReference type="GO" id="GO:0044183">
    <property type="term" value="F:protein folding chaperone"/>
    <property type="evidence" value="ECO:0007669"/>
    <property type="project" value="TreeGrafter"/>
</dbReference>
<keyword evidence="9 11" id="KW-0131">Cell cycle</keyword>
<dbReference type="GO" id="GO:0015031">
    <property type="term" value="P:protein transport"/>
    <property type="evidence" value="ECO:0007669"/>
    <property type="project" value="UniProtKB-UniRule"/>
</dbReference>
<evidence type="ECO:0000256" key="12">
    <source>
        <dbReference type="SAM" id="MobiDB-lite"/>
    </source>
</evidence>
<dbReference type="GO" id="GO:0043022">
    <property type="term" value="F:ribosome binding"/>
    <property type="evidence" value="ECO:0007669"/>
    <property type="project" value="TreeGrafter"/>
</dbReference>
<keyword evidence="8 11" id="KW-0413">Isomerase</keyword>
<evidence type="ECO:0000259" key="14">
    <source>
        <dbReference type="Pfam" id="PF05697"/>
    </source>
</evidence>
<dbReference type="RefSeq" id="WP_183336980.1">
    <property type="nucleotide sequence ID" value="NZ_JACHZG010000001.1"/>
</dbReference>
<keyword evidence="5 11" id="KW-0132">Cell division</keyword>
<dbReference type="Pfam" id="PF05697">
    <property type="entry name" value="Trigger_N"/>
    <property type="match status" value="1"/>
</dbReference>
<protein>
    <recommendedName>
        <fullName evidence="4 11">Trigger factor</fullName>
        <shortName evidence="11">TF</shortName>
        <ecNumber evidence="3 11">5.2.1.8</ecNumber>
    </recommendedName>
    <alternativeName>
        <fullName evidence="10 11">PPIase</fullName>
    </alternativeName>
</protein>
<dbReference type="AlphaFoldDB" id="A0A7W5P5Y3"/>
<feature type="domain" description="Trigger factor C-terminal" evidence="15">
    <location>
        <begin position="258"/>
        <end position="422"/>
    </location>
</feature>
<dbReference type="Proteomes" id="UP000565572">
    <property type="component" value="Unassembled WGS sequence"/>
</dbReference>
<dbReference type="Pfam" id="PF00254">
    <property type="entry name" value="FKBP_C"/>
    <property type="match status" value="1"/>
</dbReference>
<dbReference type="PANTHER" id="PTHR30560">
    <property type="entry name" value="TRIGGER FACTOR CHAPERONE AND PEPTIDYL-PROLYL CIS/TRANS ISOMERASE"/>
    <property type="match status" value="1"/>
</dbReference>
<comment type="domain">
    <text evidence="11">Consists of 3 domains; the N-terminus binds the ribosome, the middle domain has PPIase activity, while the C-terminus has intrinsic chaperone activity on its own.</text>
</comment>
<dbReference type="InterPro" id="IPR005215">
    <property type="entry name" value="Trig_fac"/>
</dbReference>
<dbReference type="PANTHER" id="PTHR30560:SF3">
    <property type="entry name" value="TRIGGER FACTOR-LIKE PROTEIN TIG, CHLOROPLASTIC"/>
    <property type="match status" value="1"/>
</dbReference>
<evidence type="ECO:0000313" key="17">
    <source>
        <dbReference type="Proteomes" id="UP000565572"/>
    </source>
</evidence>
<dbReference type="Gene3D" id="1.10.3120.10">
    <property type="entry name" value="Trigger factor, C-terminal domain"/>
    <property type="match status" value="1"/>
</dbReference>
<dbReference type="NCBIfam" id="TIGR00115">
    <property type="entry name" value="tig"/>
    <property type="match status" value="1"/>
</dbReference>
<evidence type="ECO:0000256" key="7">
    <source>
        <dbReference type="ARBA" id="ARBA00023186"/>
    </source>
</evidence>
<evidence type="ECO:0000256" key="6">
    <source>
        <dbReference type="ARBA" id="ARBA00023110"/>
    </source>
</evidence>
<dbReference type="InterPro" id="IPR001179">
    <property type="entry name" value="PPIase_FKBP_dom"/>
</dbReference>
<comment type="similarity">
    <text evidence="2 11">Belongs to the FKBP-type PPIase family. Tig subfamily.</text>
</comment>
<dbReference type="EC" id="5.2.1.8" evidence="3 11"/>
<evidence type="ECO:0000256" key="1">
    <source>
        <dbReference type="ARBA" id="ARBA00000971"/>
    </source>
</evidence>
<evidence type="ECO:0000259" key="15">
    <source>
        <dbReference type="Pfam" id="PF05698"/>
    </source>
</evidence>
<feature type="region of interest" description="Disordered" evidence="12">
    <location>
        <begin position="462"/>
        <end position="490"/>
    </location>
</feature>
<proteinExistence type="inferred from homology"/>
<dbReference type="GO" id="GO:0051301">
    <property type="term" value="P:cell division"/>
    <property type="evidence" value="ECO:0007669"/>
    <property type="project" value="UniProtKB-KW"/>
</dbReference>
<evidence type="ECO:0000256" key="4">
    <source>
        <dbReference type="ARBA" id="ARBA00016902"/>
    </source>
</evidence>